<dbReference type="RefSeq" id="WP_157046797.1">
    <property type="nucleotide sequence ID" value="NZ_AZFM01000020.1"/>
</dbReference>
<accession>A0A0R1UF08</accession>
<organism evidence="1 2">
    <name type="scientific">Lactobacillus kalixensis DSM 16043</name>
    <dbReference type="NCBI Taxonomy" id="1423763"/>
    <lineage>
        <taxon>Bacteria</taxon>
        <taxon>Bacillati</taxon>
        <taxon>Bacillota</taxon>
        <taxon>Bacilli</taxon>
        <taxon>Lactobacillales</taxon>
        <taxon>Lactobacillaceae</taxon>
        <taxon>Lactobacillus</taxon>
    </lineage>
</organism>
<keyword evidence="2" id="KW-1185">Reference proteome</keyword>
<sequence>MNTRNIHEIQKKIAKAGLTGHIECKNIDYFQRANKAQKRASEINLGKVLGYLATSEE</sequence>
<dbReference type="EMBL" id="AZFM01000020">
    <property type="protein sequence ID" value="KRL89635.1"/>
    <property type="molecule type" value="Genomic_DNA"/>
</dbReference>
<dbReference type="Proteomes" id="UP000051036">
    <property type="component" value="Unassembled WGS sequence"/>
</dbReference>
<evidence type="ECO:0000313" key="2">
    <source>
        <dbReference type="Proteomes" id="UP000051036"/>
    </source>
</evidence>
<evidence type="ECO:0000313" key="1">
    <source>
        <dbReference type="EMBL" id="KRL89635.1"/>
    </source>
</evidence>
<dbReference type="PATRIC" id="fig|1423763.3.peg.744"/>
<proteinExistence type="predicted"/>
<reference evidence="1 2" key="1">
    <citation type="journal article" date="2015" name="Genome Announc.">
        <title>Expanding the biotechnology potential of lactobacilli through comparative genomics of 213 strains and associated genera.</title>
        <authorList>
            <person name="Sun Z."/>
            <person name="Harris H.M."/>
            <person name="McCann A."/>
            <person name="Guo C."/>
            <person name="Argimon S."/>
            <person name="Zhang W."/>
            <person name="Yang X."/>
            <person name="Jeffery I.B."/>
            <person name="Cooney J.C."/>
            <person name="Kagawa T.F."/>
            <person name="Liu W."/>
            <person name="Song Y."/>
            <person name="Salvetti E."/>
            <person name="Wrobel A."/>
            <person name="Rasinkangas P."/>
            <person name="Parkhill J."/>
            <person name="Rea M.C."/>
            <person name="O'Sullivan O."/>
            <person name="Ritari J."/>
            <person name="Douillard F.P."/>
            <person name="Paul Ross R."/>
            <person name="Yang R."/>
            <person name="Briner A.E."/>
            <person name="Felis G.E."/>
            <person name="de Vos W.M."/>
            <person name="Barrangou R."/>
            <person name="Klaenhammer T.R."/>
            <person name="Caufield P.W."/>
            <person name="Cui Y."/>
            <person name="Zhang H."/>
            <person name="O'Toole P.W."/>
        </authorList>
    </citation>
    <scope>NUCLEOTIDE SEQUENCE [LARGE SCALE GENOMIC DNA]</scope>
    <source>
        <strain evidence="1 2">DSM 16043</strain>
    </source>
</reference>
<protein>
    <submittedName>
        <fullName evidence="1">Uncharacterized protein</fullName>
    </submittedName>
</protein>
<dbReference type="AlphaFoldDB" id="A0A0R1UF08"/>
<gene>
    <name evidence="1" type="ORF">FC46_GL000738</name>
</gene>
<comment type="caution">
    <text evidence="1">The sequence shown here is derived from an EMBL/GenBank/DDBJ whole genome shotgun (WGS) entry which is preliminary data.</text>
</comment>
<name>A0A0R1UF08_9LACO</name>